<reference evidence="2" key="1">
    <citation type="submission" date="2020-08" db="EMBL/GenBank/DDBJ databases">
        <title>Multicomponent nature underlies the extraordinary mechanical properties of spider dragline silk.</title>
        <authorList>
            <person name="Kono N."/>
            <person name="Nakamura H."/>
            <person name="Mori M."/>
            <person name="Yoshida Y."/>
            <person name="Ohtoshi R."/>
            <person name="Malay A.D."/>
            <person name="Moran D.A.P."/>
            <person name="Tomita M."/>
            <person name="Numata K."/>
            <person name="Arakawa K."/>
        </authorList>
    </citation>
    <scope>NUCLEOTIDE SEQUENCE</scope>
</reference>
<feature type="region of interest" description="Disordered" evidence="1">
    <location>
        <begin position="1"/>
        <end position="31"/>
    </location>
</feature>
<accession>A0A8X6R7E5</accession>
<gene>
    <name evidence="2" type="ORF">TNCV_2245831</name>
</gene>
<sequence length="157" mass="18246">MKKRSHPKTLRTQATTKKVKSVPKRKSDNSNTHCIETRNVFRHCKKHIAEIRANRAKLFEKTLVVEKLIFVVTFDEIWVYLRDSDDEKGLNLLDVADVMECIQTDSRLYDNPSLISTEQPEKGERLMKMHKNPPLISTEQAPEKRGEIDENAQTDLK</sequence>
<protein>
    <submittedName>
        <fullName evidence="2">Uncharacterized protein</fullName>
    </submittedName>
</protein>
<feature type="region of interest" description="Disordered" evidence="1">
    <location>
        <begin position="121"/>
        <end position="157"/>
    </location>
</feature>
<dbReference type="AlphaFoldDB" id="A0A8X6R7E5"/>
<evidence type="ECO:0000313" key="3">
    <source>
        <dbReference type="Proteomes" id="UP000887159"/>
    </source>
</evidence>
<dbReference type="Proteomes" id="UP000887159">
    <property type="component" value="Unassembled WGS sequence"/>
</dbReference>
<dbReference type="EMBL" id="BMAU01021078">
    <property type="protein sequence ID" value="GFX89783.1"/>
    <property type="molecule type" value="Genomic_DNA"/>
</dbReference>
<keyword evidence="3" id="KW-1185">Reference proteome</keyword>
<evidence type="ECO:0000256" key="1">
    <source>
        <dbReference type="SAM" id="MobiDB-lite"/>
    </source>
</evidence>
<organism evidence="2 3">
    <name type="scientific">Trichonephila clavipes</name>
    <name type="common">Golden silk orbweaver</name>
    <name type="synonym">Nephila clavipes</name>
    <dbReference type="NCBI Taxonomy" id="2585209"/>
    <lineage>
        <taxon>Eukaryota</taxon>
        <taxon>Metazoa</taxon>
        <taxon>Ecdysozoa</taxon>
        <taxon>Arthropoda</taxon>
        <taxon>Chelicerata</taxon>
        <taxon>Arachnida</taxon>
        <taxon>Araneae</taxon>
        <taxon>Araneomorphae</taxon>
        <taxon>Entelegynae</taxon>
        <taxon>Araneoidea</taxon>
        <taxon>Nephilidae</taxon>
        <taxon>Trichonephila</taxon>
    </lineage>
</organism>
<comment type="caution">
    <text evidence="2">The sequence shown here is derived from an EMBL/GenBank/DDBJ whole genome shotgun (WGS) entry which is preliminary data.</text>
</comment>
<evidence type="ECO:0000313" key="2">
    <source>
        <dbReference type="EMBL" id="GFX89783.1"/>
    </source>
</evidence>
<name>A0A8X6R7E5_TRICX</name>
<proteinExistence type="predicted"/>